<dbReference type="Pfam" id="PF26141">
    <property type="entry name" value="PMEL_NMB_N"/>
    <property type="match status" value="1"/>
</dbReference>
<dbReference type="InterPro" id="IPR045219">
    <property type="entry name" value="PKAT"/>
</dbReference>
<protein>
    <recommendedName>
        <fullName evidence="6">PKD domain-containing protein</fullName>
    </recommendedName>
</protein>
<keyword evidence="4" id="KW-0472">Membrane</keyword>
<keyword evidence="4" id="KW-1133">Transmembrane helix</keyword>
<dbReference type="GO" id="GO:0005886">
    <property type="term" value="C:plasma membrane"/>
    <property type="evidence" value="ECO:0007669"/>
    <property type="project" value="TreeGrafter"/>
</dbReference>
<dbReference type="Pfam" id="PF20433">
    <property type="entry name" value="PKAT_KLD"/>
    <property type="match status" value="1"/>
</dbReference>
<dbReference type="FunFam" id="2.60.40.10:FF:001512">
    <property type="entry name" value="Premelanosome protein a"/>
    <property type="match status" value="1"/>
</dbReference>
<keyword evidence="4" id="KW-0812">Transmembrane</keyword>
<reference evidence="7 8" key="1">
    <citation type="submission" date="2021-06" db="EMBL/GenBank/DDBJ databases">
        <title>Chromosome-level genome assembly of the red-tail catfish (Hemibagrus wyckioides).</title>
        <authorList>
            <person name="Shao F."/>
        </authorList>
    </citation>
    <scope>NUCLEOTIDE SEQUENCE [LARGE SCALE GENOMIC DNA]</scope>
    <source>
        <strain evidence="7">EC202008001</strain>
        <tissue evidence="7">Blood</tissue>
    </source>
</reference>
<dbReference type="CDD" id="cd00146">
    <property type="entry name" value="PKD"/>
    <property type="match status" value="1"/>
</dbReference>
<name>A0A9D3N9V9_9TELE</name>
<dbReference type="PANTHER" id="PTHR11861">
    <property type="entry name" value="MELANOCYTE PROTEIN PMEL 17-RELATED"/>
    <property type="match status" value="1"/>
</dbReference>
<dbReference type="PROSITE" id="PS50093">
    <property type="entry name" value="PKD"/>
    <property type="match status" value="1"/>
</dbReference>
<comment type="caution">
    <text evidence="7">The sequence shown here is derived from an EMBL/GenBank/DDBJ whole genome shotgun (WGS) entry which is preliminary data.</text>
</comment>
<dbReference type="GO" id="GO:0042470">
    <property type="term" value="C:melanosome"/>
    <property type="evidence" value="ECO:0007669"/>
    <property type="project" value="TreeGrafter"/>
</dbReference>
<proteinExistence type="inferred from homology"/>
<feature type="chain" id="PRO_5039633394" description="PKD domain-containing protein" evidence="5">
    <location>
        <begin position="21"/>
        <end position="701"/>
    </location>
</feature>
<comment type="similarity">
    <text evidence="3">Belongs to the PMEL/NMB family.</text>
</comment>
<evidence type="ECO:0000256" key="1">
    <source>
        <dbReference type="ARBA" id="ARBA00022729"/>
    </source>
</evidence>
<dbReference type="InterPro" id="IPR046846">
    <property type="entry name" value="PKAT_KLD"/>
</dbReference>
<feature type="signal peptide" evidence="5">
    <location>
        <begin position="1"/>
        <end position="20"/>
    </location>
</feature>
<dbReference type="AlphaFoldDB" id="A0A9D3N9V9"/>
<evidence type="ECO:0000259" key="6">
    <source>
        <dbReference type="PROSITE" id="PS50093"/>
    </source>
</evidence>
<keyword evidence="8" id="KW-1185">Reference proteome</keyword>
<dbReference type="InterPro" id="IPR035986">
    <property type="entry name" value="PKD_dom_sf"/>
</dbReference>
<feature type="domain" description="PKD" evidence="6">
    <location>
        <begin position="242"/>
        <end position="280"/>
    </location>
</feature>
<evidence type="ECO:0000313" key="7">
    <source>
        <dbReference type="EMBL" id="KAG7319043.1"/>
    </source>
</evidence>
<accession>A0A9D3N9V9</accession>
<evidence type="ECO:0000313" key="8">
    <source>
        <dbReference type="Proteomes" id="UP000824219"/>
    </source>
</evidence>
<dbReference type="SMART" id="SM00089">
    <property type="entry name" value="PKD"/>
    <property type="match status" value="1"/>
</dbReference>
<dbReference type="SUPFAM" id="SSF49299">
    <property type="entry name" value="PKD domain"/>
    <property type="match status" value="1"/>
</dbReference>
<dbReference type="Gene3D" id="2.60.40.10">
    <property type="entry name" value="Immunoglobulins"/>
    <property type="match status" value="1"/>
</dbReference>
<dbReference type="GO" id="GO:0032438">
    <property type="term" value="P:melanosome organization"/>
    <property type="evidence" value="ECO:0007669"/>
    <property type="project" value="TreeGrafter"/>
</dbReference>
<feature type="transmembrane region" description="Helical" evidence="4">
    <location>
        <begin position="627"/>
        <end position="650"/>
    </location>
</feature>
<dbReference type="InterPro" id="IPR013783">
    <property type="entry name" value="Ig-like_fold"/>
</dbReference>
<dbReference type="EMBL" id="JAHKSW010000021">
    <property type="protein sequence ID" value="KAG7319043.1"/>
    <property type="molecule type" value="Genomic_DNA"/>
</dbReference>
<dbReference type="Pfam" id="PF00801">
    <property type="entry name" value="PKD"/>
    <property type="match status" value="1"/>
</dbReference>
<dbReference type="OrthoDB" id="9939762at2759"/>
<gene>
    <name evidence="7" type="ORF">KOW79_017517</name>
</gene>
<dbReference type="PANTHER" id="PTHR11861:SF1">
    <property type="entry name" value="MELANOCYTE PROTEIN PMEL"/>
    <property type="match status" value="1"/>
</dbReference>
<evidence type="ECO:0000256" key="5">
    <source>
        <dbReference type="SAM" id="SignalP"/>
    </source>
</evidence>
<sequence length="701" mass="74694">MRTALIILGLTLSLVATATARTHFTRYRSWNSRMYPVWRDGDPRYRDCWKGGQVTFDIKNDAPTLVGAKTTFNINVHPPGNQTVLPNGTVVWSQNCTVNGTQYIKGEHVYPEFNTSQEWTGVFPDGTPFTTTLAKKPRFIFVWKTWGQFWQVAGGPSSVLTIGTDNVPLGSYNMEVVIYHCRGKDRFIPLGYASTQFSVTDQIPFVVTLSQTGDVNQADQSFIQNRPVTFNVGVHDPSQYLSGADITFTWDFGDNSGTLISRQPSVTHTYLSIGSFRPQLMLMAAIPNGCVPNPTAGGVVTAAQAITVATEAPSAETINMAASPDPVAANNLAAATADDQEAVTPSENQVSDVLATGETVTDGIVEAEGLTVIDAAATVIPLEEGVAVTDDTVLEAAAAANGETDTSAPAADIIINNVATDATVVQTVPSIVPVVEGEIVETEAIPNEVIAEAVITDTATVAVIPTTAQITQNEIVGEGTEETQDALNIAKRQAPEIPAEGNCMIYRYGSFSSTLDVVQGIESVEIVEMSNVAVLATNLEQNAVDLTVTCQGSLPSEVCTMVMDSDCISPLQTECNAVTPTECQMILRRFFNDSGTFCINVSLTNDVSFAVASARLSVTVDSGSSTAGAATAVLGVLLLVCAVGTIALTYRRMKAYRVLKENLTDGIMGISGLKSVPMIAWNFLTRQSTGESRPLLQGRVV</sequence>
<evidence type="ECO:0000256" key="2">
    <source>
        <dbReference type="ARBA" id="ARBA00023180"/>
    </source>
</evidence>
<keyword evidence="2" id="KW-0325">Glycoprotein</keyword>
<dbReference type="Proteomes" id="UP000824219">
    <property type="component" value="Linkage Group LG21"/>
</dbReference>
<dbReference type="InterPro" id="IPR059017">
    <property type="entry name" value="PMEL_NMB_N"/>
</dbReference>
<dbReference type="InterPro" id="IPR000601">
    <property type="entry name" value="PKD_dom"/>
</dbReference>
<dbReference type="InterPro" id="IPR022409">
    <property type="entry name" value="PKD/Chitinase_dom"/>
</dbReference>
<keyword evidence="1 5" id="KW-0732">Signal</keyword>
<organism evidence="7 8">
    <name type="scientific">Hemibagrus wyckioides</name>
    <dbReference type="NCBI Taxonomy" id="337641"/>
    <lineage>
        <taxon>Eukaryota</taxon>
        <taxon>Metazoa</taxon>
        <taxon>Chordata</taxon>
        <taxon>Craniata</taxon>
        <taxon>Vertebrata</taxon>
        <taxon>Euteleostomi</taxon>
        <taxon>Actinopterygii</taxon>
        <taxon>Neopterygii</taxon>
        <taxon>Teleostei</taxon>
        <taxon>Ostariophysi</taxon>
        <taxon>Siluriformes</taxon>
        <taxon>Bagridae</taxon>
        <taxon>Hemibagrus</taxon>
    </lineage>
</organism>
<evidence type="ECO:0000256" key="3">
    <source>
        <dbReference type="ARBA" id="ARBA00025776"/>
    </source>
</evidence>
<evidence type="ECO:0000256" key="4">
    <source>
        <dbReference type="SAM" id="Phobius"/>
    </source>
</evidence>